<evidence type="ECO:0000259" key="6">
    <source>
        <dbReference type="PROSITE" id="PS51194"/>
    </source>
</evidence>
<dbReference type="PROSITE" id="PS51194">
    <property type="entry name" value="HELICASE_CTER"/>
    <property type="match status" value="1"/>
</dbReference>
<dbReference type="PANTHER" id="PTHR14950:SF46">
    <property type="entry name" value="ENDORIBONUCLEASE DICER HOMOLOG 3"/>
    <property type="match status" value="1"/>
</dbReference>
<feature type="domain" description="Helicase ATP-binding" evidence="5">
    <location>
        <begin position="51"/>
        <end position="219"/>
    </location>
</feature>
<feature type="domain" description="Helicase C-terminal" evidence="6">
    <location>
        <begin position="400"/>
        <end position="550"/>
    </location>
</feature>
<accession>A0ABQ5FK93</accession>
<dbReference type="Gene3D" id="3.30.160.380">
    <property type="entry name" value="Dicer dimerisation domain"/>
    <property type="match status" value="1"/>
</dbReference>
<dbReference type="PANTHER" id="PTHR14950">
    <property type="entry name" value="DICER-RELATED"/>
    <property type="match status" value="1"/>
</dbReference>
<dbReference type="Proteomes" id="UP001151760">
    <property type="component" value="Unassembled WGS sequence"/>
</dbReference>
<protein>
    <submittedName>
        <fullName evidence="8">Endoribonuclease Dicer homolog 3a isoform X1</fullName>
    </submittedName>
</protein>
<comment type="similarity">
    <text evidence="4">Belongs to the helicase family. Dicer subfamily.</text>
</comment>
<dbReference type="SMART" id="SM00490">
    <property type="entry name" value="HELICc"/>
    <property type="match status" value="1"/>
</dbReference>
<keyword evidence="4" id="KW-0694">RNA-binding</keyword>
<dbReference type="PROSITE" id="PS51192">
    <property type="entry name" value="HELICASE_ATP_BIND_1"/>
    <property type="match status" value="1"/>
</dbReference>
<organism evidence="8 9">
    <name type="scientific">Tanacetum coccineum</name>
    <dbReference type="NCBI Taxonomy" id="301880"/>
    <lineage>
        <taxon>Eukaryota</taxon>
        <taxon>Viridiplantae</taxon>
        <taxon>Streptophyta</taxon>
        <taxon>Embryophyta</taxon>
        <taxon>Tracheophyta</taxon>
        <taxon>Spermatophyta</taxon>
        <taxon>Magnoliopsida</taxon>
        <taxon>eudicotyledons</taxon>
        <taxon>Gunneridae</taxon>
        <taxon>Pentapetalae</taxon>
        <taxon>asterids</taxon>
        <taxon>campanulids</taxon>
        <taxon>Asterales</taxon>
        <taxon>Asteraceae</taxon>
        <taxon>Asteroideae</taxon>
        <taxon>Anthemideae</taxon>
        <taxon>Anthemidinae</taxon>
        <taxon>Tanacetum</taxon>
    </lineage>
</organism>
<evidence type="ECO:0000256" key="4">
    <source>
        <dbReference type="PROSITE-ProRule" id="PRU00657"/>
    </source>
</evidence>
<dbReference type="InterPro" id="IPR027417">
    <property type="entry name" value="P-loop_NTPase"/>
</dbReference>
<dbReference type="Pfam" id="PF00271">
    <property type="entry name" value="Helicase_C"/>
    <property type="match status" value="1"/>
</dbReference>
<dbReference type="PROSITE" id="PS51327">
    <property type="entry name" value="DICER_DSRBF"/>
    <property type="match status" value="1"/>
</dbReference>
<keyword evidence="1" id="KW-0547">Nucleotide-binding</keyword>
<dbReference type="InterPro" id="IPR001650">
    <property type="entry name" value="Helicase_C-like"/>
</dbReference>
<evidence type="ECO:0000256" key="1">
    <source>
        <dbReference type="ARBA" id="ARBA00022741"/>
    </source>
</evidence>
<keyword evidence="2" id="KW-0378">Hydrolase</keyword>
<evidence type="ECO:0000259" key="5">
    <source>
        <dbReference type="PROSITE" id="PS51192"/>
    </source>
</evidence>
<name>A0ABQ5FK93_9ASTR</name>
<evidence type="ECO:0000256" key="3">
    <source>
        <dbReference type="ARBA" id="ARBA00022840"/>
    </source>
</evidence>
<dbReference type="SMART" id="SM00487">
    <property type="entry name" value="DEXDc"/>
    <property type="match status" value="1"/>
</dbReference>
<dbReference type="CDD" id="cd18034">
    <property type="entry name" value="DEXHc_dicer"/>
    <property type="match status" value="1"/>
</dbReference>
<comment type="caution">
    <text evidence="8">The sequence shown here is derived from an EMBL/GenBank/DDBJ whole genome shotgun (WGS) entry which is preliminary data.</text>
</comment>
<evidence type="ECO:0000256" key="2">
    <source>
        <dbReference type="ARBA" id="ARBA00022801"/>
    </source>
</evidence>
<dbReference type="Pfam" id="PF00270">
    <property type="entry name" value="DEAD"/>
    <property type="match status" value="1"/>
</dbReference>
<reference evidence="8" key="2">
    <citation type="submission" date="2022-01" db="EMBL/GenBank/DDBJ databases">
        <authorList>
            <person name="Yamashiro T."/>
            <person name="Shiraishi A."/>
            <person name="Satake H."/>
            <person name="Nakayama K."/>
        </authorList>
    </citation>
    <scope>NUCLEOTIDE SEQUENCE</scope>
</reference>
<evidence type="ECO:0000259" key="7">
    <source>
        <dbReference type="PROSITE" id="PS51327"/>
    </source>
</evidence>
<proteinExistence type="inferred from homology"/>
<dbReference type="Pfam" id="PF03368">
    <property type="entry name" value="Dicer_dimer"/>
    <property type="match status" value="1"/>
</dbReference>
<dbReference type="Gene3D" id="3.30.160.20">
    <property type="match status" value="1"/>
</dbReference>
<feature type="domain" description="Dicer dsRNA-binding fold" evidence="7">
    <location>
        <begin position="580"/>
        <end position="670"/>
    </location>
</feature>
<reference evidence="8" key="1">
    <citation type="journal article" date="2022" name="Int. J. Mol. Sci.">
        <title>Draft Genome of Tanacetum Coccineum: Genomic Comparison of Closely Related Tanacetum-Family Plants.</title>
        <authorList>
            <person name="Yamashiro T."/>
            <person name="Shiraishi A."/>
            <person name="Nakayama K."/>
            <person name="Satake H."/>
        </authorList>
    </citation>
    <scope>NUCLEOTIDE SEQUENCE</scope>
</reference>
<gene>
    <name evidence="8" type="ORF">Tco_1015210</name>
</gene>
<evidence type="ECO:0000313" key="9">
    <source>
        <dbReference type="Proteomes" id="UP001151760"/>
    </source>
</evidence>
<evidence type="ECO:0000313" key="8">
    <source>
        <dbReference type="EMBL" id="GJT63730.1"/>
    </source>
</evidence>
<dbReference type="InterPro" id="IPR005034">
    <property type="entry name" value="Dicer_dimerisation"/>
</dbReference>
<sequence>MHSSETLTYPLKRSFETMTNDTCNKKELSPLLEAVMTSKINWIPREYQLDVFKMAMKRNTIAHLDTGAGKTMIAIMIIKEVALSLKKQPSQKKLIIFLAPTRNLVQQQFNVIRENTDLVVDFYHGNIVGNDKNINGHKVDEWDAAAWEHVTNKNQVLVMTPQILLDTLRKAFINFEIICLMIMDECHRASGSHPYVNIMKEFYLKAINKPKIFGMTASPVTKKGVRSAEDCEDQIMTLESVLDSVVYTLRNRTELENVIPSASHRYCFYDASKFLHVEVKGELKSSRLKFEPQLQSKFKDVDRKLRKRLCNDHAKIVYCIDKLGLLCAYEATKLCIENAPKAVEGSDLFQQSFSKYIHFLEDVLYIIEKSLANGHKNILDSGCDYKTLVAAGYISPKVYELLQLFQSLGEATQVLCIIFVERIITAKVLDIIVKRVADLSHLEASYLTGNAMSPNHQKETLESFRSGKVNLLFATDVVEEGIDVPKCSTVIRFDMPQTVRSIVQSRGRARKSDSEFIIMLERGNEKQIKHVCDIVKSEHSMMDRAKNRDPNTSIVKPSNMKETETYYVESTGASVTADSSISLIHQYCAKLPRDKVYTRKPDFKCLQVEGLYECEMTLPPNAEFQTITGPPCKTFHLAKQIVCLEACKKLHQLGALTDHLLLNNEHSSPSVLKSINITKGGPRASLYELCQKMHWPSPNFTSSECGDTYDKRTSVITFECHISLTIPCYGVIELKGDPQADKKTSYDSAALFMLHELERVGKIKIG</sequence>
<dbReference type="SUPFAM" id="SSF52540">
    <property type="entry name" value="P-loop containing nucleoside triphosphate hydrolases"/>
    <property type="match status" value="1"/>
</dbReference>
<keyword evidence="9" id="KW-1185">Reference proteome</keyword>
<keyword evidence="3" id="KW-0067">ATP-binding</keyword>
<dbReference type="EMBL" id="BQNB010017484">
    <property type="protein sequence ID" value="GJT63730.1"/>
    <property type="molecule type" value="Genomic_DNA"/>
</dbReference>
<dbReference type="Gene3D" id="3.40.50.300">
    <property type="entry name" value="P-loop containing nucleotide triphosphate hydrolases"/>
    <property type="match status" value="2"/>
</dbReference>
<dbReference type="InterPro" id="IPR014001">
    <property type="entry name" value="Helicase_ATP-bd"/>
</dbReference>
<dbReference type="Pfam" id="PF14709">
    <property type="entry name" value="DND1_DSRM"/>
    <property type="match status" value="1"/>
</dbReference>
<dbReference type="InterPro" id="IPR011545">
    <property type="entry name" value="DEAD/DEAH_box_helicase_dom"/>
</dbReference>
<dbReference type="InterPro" id="IPR038248">
    <property type="entry name" value="Dicer_dimer_sf"/>
</dbReference>